<evidence type="ECO:0000259" key="1">
    <source>
        <dbReference type="Pfam" id="PF04324"/>
    </source>
</evidence>
<name>H0UQP4_9BACT</name>
<feature type="domain" description="BFD-like [2Fe-2S]-binding" evidence="1">
    <location>
        <begin position="5"/>
        <end position="62"/>
    </location>
</feature>
<dbReference type="RefSeq" id="WP_006584302.1">
    <property type="nucleotide sequence ID" value="NZ_CM001377.1"/>
</dbReference>
<accession>H0UQP4</accession>
<proteinExistence type="predicted"/>
<evidence type="ECO:0000313" key="3">
    <source>
        <dbReference type="Proteomes" id="UP000005730"/>
    </source>
</evidence>
<dbReference type="AlphaFoldDB" id="H0UQP4"/>
<dbReference type="OrthoDB" id="6274at2"/>
<reference evidence="2 3" key="1">
    <citation type="submission" date="2011-10" db="EMBL/GenBank/DDBJ databases">
        <title>The Noncontiguous Finished genome of Thermanaerovibrio velox DSM 12556.</title>
        <authorList>
            <consortium name="US DOE Joint Genome Institute (JGI-PGF)"/>
            <person name="Lucas S."/>
            <person name="Copeland A."/>
            <person name="Lapidus A."/>
            <person name="Glavina del Rio T."/>
            <person name="Dalin E."/>
            <person name="Tice H."/>
            <person name="Bruce D."/>
            <person name="Goodwin L."/>
            <person name="Pitluck S."/>
            <person name="Peters L."/>
            <person name="Mikhailova N."/>
            <person name="Teshima H."/>
            <person name="Kyrpides N."/>
            <person name="Mavromatis K."/>
            <person name="Ivanova N."/>
            <person name="Markowitz V."/>
            <person name="Cheng J.-F."/>
            <person name="Hugenholtz P."/>
            <person name="Woyke T."/>
            <person name="Wu D."/>
            <person name="Spring S."/>
            <person name="Brambilla E.-M."/>
            <person name="Klenk H.-P."/>
            <person name="Eisen J.A."/>
        </authorList>
    </citation>
    <scope>NUCLEOTIDE SEQUENCE [LARGE SCALE GENOMIC DNA]</scope>
    <source>
        <strain evidence="2 3">DSM 12556</strain>
    </source>
</reference>
<dbReference type="InterPro" id="IPR041854">
    <property type="entry name" value="BFD-like_2Fe2S-bd_dom_sf"/>
</dbReference>
<dbReference type="InterPro" id="IPR007419">
    <property type="entry name" value="BFD-like_2Fe2S-bd_dom"/>
</dbReference>
<protein>
    <submittedName>
        <fullName evidence="2">NAD(P)H-nitrite reductase</fullName>
    </submittedName>
</protein>
<dbReference type="HOGENOM" id="CLU_173878_1_0_0"/>
<dbReference type="Proteomes" id="UP000005730">
    <property type="component" value="Chromosome"/>
</dbReference>
<dbReference type="Gene3D" id="1.10.10.1100">
    <property type="entry name" value="BFD-like [2Fe-2S]-binding domain"/>
    <property type="match status" value="1"/>
</dbReference>
<dbReference type="STRING" id="926567.TheveDRAFT_1690"/>
<dbReference type="eggNOG" id="COG1251">
    <property type="taxonomic scope" value="Bacteria"/>
</dbReference>
<dbReference type="Pfam" id="PF04324">
    <property type="entry name" value="Fer2_BFD"/>
    <property type="match status" value="1"/>
</dbReference>
<keyword evidence="3" id="KW-1185">Reference proteome</keyword>
<dbReference type="EMBL" id="CM001377">
    <property type="protein sequence ID" value="EHM10808.1"/>
    <property type="molecule type" value="Genomic_DNA"/>
</dbReference>
<gene>
    <name evidence="2" type="ORF">TheveDRAFT_1690</name>
</gene>
<evidence type="ECO:0000313" key="2">
    <source>
        <dbReference type="EMBL" id="EHM10808.1"/>
    </source>
</evidence>
<organism evidence="2 3">
    <name type="scientific">Thermanaerovibrio velox DSM 12556</name>
    <dbReference type="NCBI Taxonomy" id="926567"/>
    <lineage>
        <taxon>Bacteria</taxon>
        <taxon>Thermotogati</taxon>
        <taxon>Synergistota</taxon>
        <taxon>Synergistia</taxon>
        <taxon>Synergistales</taxon>
        <taxon>Synergistaceae</taxon>
        <taxon>Thermanaerovibrio</taxon>
    </lineage>
</organism>
<sequence>MNDPVVCWCSNVTEGDIIRAVEKGARTLEDVKAMTGACTLMRCKELHPEGRCCSKDIRDLLSRVAVPQGDEPPGCG</sequence>